<evidence type="ECO:0000313" key="1">
    <source>
        <dbReference type="EMBL" id="CAG8549961.1"/>
    </source>
</evidence>
<gene>
    <name evidence="1" type="ORF">POCULU_LOCUS4967</name>
</gene>
<proteinExistence type="predicted"/>
<dbReference type="Proteomes" id="UP000789572">
    <property type="component" value="Unassembled WGS sequence"/>
</dbReference>
<comment type="caution">
    <text evidence="1">The sequence shown here is derived from an EMBL/GenBank/DDBJ whole genome shotgun (WGS) entry which is preliminary data.</text>
</comment>
<reference evidence="1" key="1">
    <citation type="submission" date="2021-06" db="EMBL/GenBank/DDBJ databases">
        <authorList>
            <person name="Kallberg Y."/>
            <person name="Tangrot J."/>
            <person name="Rosling A."/>
        </authorList>
    </citation>
    <scope>NUCLEOTIDE SEQUENCE</scope>
    <source>
        <strain evidence="1">IA702</strain>
    </source>
</reference>
<accession>A0A9N9B1M5</accession>
<keyword evidence="2" id="KW-1185">Reference proteome</keyword>
<evidence type="ECO:0000313" key="2">
    <source>
        <dbReference type="Proteomes" id="UP000789572"/>
    </source>
</evidence>
<dbReference type="AlphaFoldDB" id="A0A9N9B1M5"/>
<dbReference type="EMBL" id="CAJVPJ010000698">
    <property type="protein sequence ID" value="CAG8549961.1"/>
    <property type="molecule type" value="Genomic_DNA"/>
</dbReference>
<dbReference type="OrthoDB" id="2370938at2759"/>
<protein>
    <submittedName>
        <fullName evidence="1">2203_t:CDS:1</fullName>
    </submittedName>
</protein>
<organism evidence="1 2">
    <name type="scientific">Paraglomus occultum</name>
    <dbReference type="NCBI Taxonomy" id="144539"/>
    <lineage>
        <taxon>Eukaryota</taxon>
        <taxon>Fungi</taxon>
        <taxon>Fungi incertae sedis</taxon>
        <taxon>Mucoromycota</taxon>
        <taxon>Glomeromycotina</taxon>
        <taxon>Glomeromycetes</taxon>
        <taxon>Paraglomerales</taxon>
        <taxon>Paraglomeraceae</taxon>
        <taxon>Paraglomus</taxon>
    </lineage>
</organism>
<sequence>MQSPYLWNAEISSGTPTILQKMKYIKTPSESENEPERTLSRCVQELLANIRTQRRRKHVFLDLEAERQNAIETLLSPQRDLAASFSSLATTQNAIAQTLLPVSKKLNVNKCRIAKKRHADSEDALEIMQKKSCLENEFVTHQRNRTYFDFYNERMAKRPNNDDSISPSPYNVVRGGYSLDNDPSIDVNKDVEDNFIVDDVGDLYFDSKEQPHDYKIGNINVSQLFRQWQNESVKISKNGGLLVESNIHEILSLSSIILLVPGSHSKTMINIFGSQLLDKIHQQTVPPRNVTLNSECESKFRAAIKKAKQSRDSAMDWFHQELINNLSLKKNLGLMVLRGLETLPNEKVRNEPSEATLIT</sequence>
<name>A0A9N9B1M5_9GLOM</name>